<organism evidence="1 2">
    <name type="scientific">Pseudoloma neurophilia</name>
    <dbReference type="NCBI Taxonomy" id="146866"/>
    <lineage>
        <taxon>Eukaryota</taxon>
        <taxon>Fungi</taxon>
        <taxon>Fungi incertae sedis</taxon>
        <taxon>Microsporidia</taxon>
        <taxon>Pseudoloma</taxon>
    </lineage>
</organism>
<sequence>MVYDDGVMTHTAYMHVPPIITNQYWPFSLNGPINPITKCNQSKLIWLDLSVK</sequence>
<dbReference type="VEuPathDB" id="MicrosporidiaDB:M153_1167000166"/>
<dbReference type="Proteomes" id="UP000051530">
    <property type="component" value="Unassembled WGS sequence"/>
</dbReference>
<gene>
    <name evidence="1" type="ORF">M153_1167000166</name>
</gene>
<evidence type="ECO:0000313" key="1">
    <source>
        <dbReference type="EMBL" id="KRH93281.1"/>
    </source>
</evidence>
<accession>A0A0R0M2M4</accession>
<reference evidence="1 2" key="1">
    <citation type="submission" date="2015-07" db="EMBL/GenBank/DDBJ databases">
        <title>The genome of Pseudoloma neurophilia, a relevant intracellular parasite of the zebrafish.</title>
        <authorList>
            <person name="Ndikumana S."/>
            <person name="Pelin A."/>
            <person name="Sanders J."/>
            <person name="Corradi N."/>
        </authorList>
    </citation>
    <scope>NUCLEOTIDE SEQUENCE [LARGE SCALE GENOMIC DNA]</scope>
    <source>
        <strain evidence="1 2">MK1</strain>
    </source>
</reference>
<protein>
    <submittedName>
        <fullName evidence="1">Uncharacterized protein</fullName>
    </submittedName>
</protein>
<proteinExistence type="predicted"/>
<evidence type="ECO:0000313" key="2">
    <source>
        <dbReference type="Proteomes" id="UP000051530"/>
    </source>
</evidence>
<dbReference type="AlphaFoldDB" id="A0A0R0M2M4"/>
<comment type="caution">
    <text evidence="1">The sequence shown here is derived from an EMBL/GenBank/DDBJ whole genome shotgun (WGS) entry which is preliminary data.</text>
</comment>
<name>A0A0R0M2M4_9MICR</name>
<dbReference type="EMBL" id="LGUB01000402">
    <property type="protein sequence ID" value="KRH93281.1"/>
    <property type="molecule type" value="Genomic_DNA"/>
</dbReference>
<keyword evidence="2" id="KW-1185">Reference proteome</keyword>